<comment type="caution">
    <text evidence="3">The sequence shown here is derived from an EMBL/GenBank/DDBJ whole genome shotgun (WGS) entry which is preliminary data.</text>
</comment>
<protein>
    <submittedName>
        <fullName evidence="3">Type IV prepilin</fullName>
    </submittedName>
</protein>
<feature type="region of interest" description="Disordered" evidence="1">
    <location>
        <begin position="480"/>
        <end position="506"/>
    </location>
</feature>
<gene>
    <name evidence="3" type="ORF">WT27_10810</name>
</gene>
<dbReference type="InterPro" id="IPR007001">
    <property type="entry name" value="Shufflon_N"/>
</dbReference>
<evidence type="ECO:0000256" key="1">
    <source>
        <dbReference type="SAM" id="MobiDB-lite"/>
    </source>
</evidence>
<dbReference type="InterPro" id="IPR012902">
    <property type="entry name" value="N_methyl_site"/>
</dbReference>
<keyword evidence="4" id="KW-1185">Reference proteome</keyword>
<dbReference type="Proteomes" id="UP000062317">
    <property type="component" value="Unassembled WGS sequence"/>
</dbReference>
<dbReference type="EMBL" id="LPEQ01000106">
    <property type="protein sequence ID" value="KVV42304.1"/>
    <property type="molecule type" value="Genomic_DNA"/>
</dbReference>
<dbReference type="NCBIfam" id="TIGR02532">
    <property type="entry name" value="IV_pilin_GFxxxE"/>
    <property type="match status" value="1"/>
</dbReference>
<sequence length="567" mass="58916">MTERTRTIARDRTGVRRRGPRARPARRMSGFTMVEMLAVLALAALMMAGLVTLTNSSLDDTRAQQAAVYQSQLTAAATRLIRQNYTALAAQATTTSPVIAKMTGSTYQLSTYLSNALSGTNPYGQVPCLLVYAAPGGASPVALQALLVTEGGRTIPDPELGYIAANAGPGGGSIQATNNATGAAIGAFGTWKVDAPNPANTSCTGTKTGTGHLASLIFYDGTQAQNVDYLYRVAVPGNPQANTMQVPIVLARQIDYAACTQPGAIAADSLGNVLNCDGTQNLWVPQAAYHWREPVANEAALGGVAAHQGDVRLTAATNRAYAYDGATWQALAVDEAGNLALGNAHNVGDPCPPAPQNPAIAPASASTTLVSTDANGRVLSCRGGRWQTQSEIEPASSLTGCQLVMANPNGAGDYSACTGQPATNFQSGAYSYNGSNGTYSYTFRTTVNLTKPGIIVASTWAHLNDGMCNGPNGNRGQLSQSIDITDSGNHNLGHTESQTPTLQDDSGGINNALSQAGTPGTYTIIVTTNWATYAGITTPWVSSFCGESGQTVWNTPVAAGWTINSYY</sequence>
<organism evidence="3 4">
    <name type="scientific">Burkholderia territorii</name>
    <dbReference type="NCBI Taxonomy" id="1503055"/>
    <lineage>
        <taxon>Bacteria</taxon>
        <taxon>Pseudomonadati</taxon>
        <taxon>Pseudomonadota</taxon>
        <taxon>Betaproteobacteria</taxon>
        <taxon>Burkholderiales</taxon>
        <taxon>Burkholderiaceae</taxon>
        <taxon>Burkholderia</taxon>
        <taxon>Burkholderia cepacia complex</taxon>
    </lineage>
</organism>
<evidence type="ECO:0000313" key="4">
    <source>
        <dbReference type="Proteomes" id="UP000062317"/>
    </source>
</evidence>
<dbReference type="RefSeq" id="WP_060107727.1">
    <property type="nucleotide sequence ID" value="NZ_LPEQ01000106.1"/>
</dbReference>
<dbReference type="Pfam" id="PF04917">
    <property type="entry name" value="Shufflon_N"/>
    <property type="match status" value="1"/>
</dbReference>
<evidence type="ECO:0000259" key="2">
    <source>
        <dbReference type="Pfam" id="PF04917"/>
    </source>
</evidence>
<feature type="domain" description="Bacterial shufflon protein N-terminal" evidence="2">
    <location>
        <begin position="58"/>
        <end position="248"/>
    </location>
</feature>
<dbReference type="AlphaFoldDB" id="A0A125BNX4"/>
<evidence type="ECO:0000313" key="3">
    <source>
        <dbReference type="EMBL" id="KVV42304.1"/>
    </source>
</evidence>
<dbReference type="InterPro" id="IPR045584">
    <property type="entry name" value="Pilin-like"/>
</dbReference>
<feature type="compositionally biased region" description="Basic residues" evidence="1">
    <location>
        <begin position="15"/>
        <end position="24"/>
    </location>
</feature>
<feature type="compositionally biased region" description="Basic and acidic residues" evidence="1">
    <location>
        <begin position="1"/>
        <end position="14"/>
    </location>
</feature>
<reference evidence="3 4" key="1">
    <citation type="submission" date="2015-11" db="EMBL/GenBank/DDBJ databases">
        <title>Expanding the genomic diversity of Burkholderia species for the development of highly accurate diagnostics.</title>
        <authorList>
            <person name="Sahl J."/>
            <person name="Keim P."/>
            <person name="Wagner D."/>
        </authorList>
    </citation>
    <scope>NUCLEOTIDE SEQUENCE [LARGE SCALE GENOMIC DNA]</scope>
    <source>
        <strain evidence="3 4">MSMB1301WGS</strain>
    </source>
</reference>
<dbReference type="SUPFAM" id="SSF54523">
    <property type="entry name" value="Pili subunits"/>
    <property type="match status" value="1"/>
</dbReference>
<feature type="region of interest" description="Disordered" evidence="1">
    <location>
        <begin position="1"/>
        <end position="24"/>
    </location>
</feature>
<name>A0A125BNX4_9BURK</name>
<accession>A0A125BNX4</accession>
<proteinExistence type="predicted"/>